<evidence type="ECO:0000313" key="4">
    <source>
        <dbReference type="EMBL" id="ARN83585.1"/>
    </source>
</evidence>
<sequence length="109" mass="11828">MALALAAPVARAQQAMRLAPGESRVLTFAENPSTGYTWAIDKAASQGLDIVAIEDLGHSRGADMPGAPGTRRWSLRALKPGHAEILFANRRPWERTPIETRRVVVDVAQ</sequence>
<proteinExistence type="predicted"/>
<dbReference type="EMBL" id="CP019948">
    <property type="protein sequence ID" value="ARN83585.1"/>
    <property type="molecule type" value="Genomic_DNA"/>
</dbReference>
<organism evidence="4 5">
    <name type="scientific">Methylocystis bryophila</name>
    <dbReference type="NCBI Taxonomy" id="655015"/>
    <lineage>
        <taxon>Bacteria</taxon>
        <taxon>Pseudomonadati</taxon>
        <taxon>Pseudomonadota</taxon>
        <taxon>Alphaproteobacteria</taxon>
        <taxon>Hyphomicrobiales</taxon>
        <taxon>Methylocystaceae</taxon>
        <taxon>Methylocystis</taxon>
    </lineage>
</organism>
<dbReference type="AlphaFoldDB" id="A0A1W6N1A0"/>
<dbReference type="InterPro" id="IPR018990">
    <property type="entry name" value="Prot_inh_I42_chagasin"/>
</dbReference>
<reference evidence="4 5" key="1">
    <citation type="submission" date="2017-02" db="EMBL/GenBank/DDBJ databases">
        <authorList>
            <person name="Peterson S.W."/>
        </authorList>
    </citation>
    <scope>NUCLEOTIDE SEQUENCE [LARGE SCALE GENOMIC DNA]</scope>
    <source>
        <strain evidence="4 5">S285</strain>
    </source>
</reference>
<dbReference type="GO" id="GO:0004869">
    <property type="term" value="F:cysteine-type endopeptidase inhibitor activity"/>
    <property type="evidence" value="ECO:0007669"/>
    <property type="project" value="UniProtKB-KW"/>
</dbReference>
<dbReference type="OrthoDB" id="7872263at2"/>
<dbReference type="InterPro" id="IPR052781">
    <property type="entry name" value="Cys_protease_inhibitor_I42"/>
</dbReference>
<dbReference type="Gene3D" id="2.60.40.2020">
    <property type="match status" value="1"/>
</dbReference>
<dbReference type="InterPro" id="IPR036331">
    <property type="entry name" value="Chagasin-like_sf"/>
</dbReference>
<keyword evidence="1" id="KW-0646">Protease inhibitor</keyword>
<dbReference type="STRING" id="655015.B1812_11235"/>
<dbReference type="Proteomes" id="UP000193978">
    <property type="component" value="Chromosome"/>
</dbReference>
<gene>
    <name evidence="4" type="ORF">B1812_11235</name>
</gene>
<evidence type="ECO:0000259" key="3">
    <source>
        <dbReference type="Pfam" id="PF09394"/>
    </source>
</evidence>
<keyword evidence="5" id="KW-1185">Reference proteome</keyword>
<dbReference type="SUPFAM" id="SSF141066">
    <property type="entry name" value="ICP-like"/>
    <property type="match status" value="1"/>
</dbReference>
<name>A0A1W6N1A0_9HYPH</name>
<accession>A0A1W6N1A0</accession>
<keyword evidence="2" id="KW-0789">Thiol protease inhibitor</keyword>
<dbReference type="Pfam" id="PF09394">
    <property type="entry name" value="Inhibitor_I42"/>
    <property type="match status" value="1"/>
</dbReference>
<dbReference type="PANTHER" id="PTHR36530:SF1">
    <property type="entry name" value="AMOEBIASIN-1"/>
    <property type="match status" value="1"/>
</dbReference>
<evidence type="ECO:0000256" key="2">
    <source>
        <dbReference type="ARBA" id="ARBA00022704"/>
    </source>
</evidence>
<evidence type="ECO:0000313" key="5">
    <source>
        <dbReference type="Proteomes" id="UP000193978"/>
    </source>
</evidence>
<dbReference type="KEGG" id="mbry:B1812_11235"/>
<evidence type="ECO:0000256" key="1">
    <source>
        <dbReference type="ARBA" id="ARBA00022690"/>
    </source>
</evidence>
<protein>
    <recommendedName>
        <fullName evidence="3">Proteinase inhibitor I42 chagasin domain-containing protein</fullName>
    </recommendedName>
</protein>
<dbReference type="PANTHER" id="PTHR36530">
    <property type="entry name" value="INHIBITOR OF CYSTEINE PEPTIDASE"/>
    <property type="match status" value="1"/>
</dbReference>
<feature type="domain" description="Proteinase inhibitor I42 chagasin" evidence="3">
    <location>
        <begin position="19"/>
        <end position="105"/>
    </location>
</feature>